<keyword evidence="3" id="KW-1185">Reference proteome</keyword>
<feature type="compositionally biased region" description="Basic and acidic residues" evidence="1">
    <location>
        <begin position="1"/>
        <end position="14"/>
    </location>
</feature>
<sequence length="67" mass="6891">MPLRPERQAREVSVHKGSPPGSGRSKAAGCRAVGASGGVRLTPRRWSGGRCGRVAGARGGAVRLPLM</sequence>
<feature type="region of interest" description="Disordered" evidence="1">
    <location>
        <begin position="1"/>
        <end position="31"/>
    </location>
</feature>
<evidence type="ECO:0000256" key="1">
    <source>
        <dbReference type="SAM" id="MobiDB-lite"/>
    </source>
</evidence>
<dbReference type="EMBL" id="CP010519">
    <property type="protein sequence ID" value="AJE85086.1"/>
    <property type="molecule type" value="Genomic_DNA"/>
</dbReference>
<organism evidence="2 3">
    <name type="scientific">Streptomyces albus (strain ATCC 21838 / DSM 41398 / FERM P-419 / JCM 4703 / NBRC 107858)</name>
    <dbReference type="NCBI Taxonomy" id="1081613"/>
    <lineage>
        <taxon>Bacteria</taxon>
        <taxon>Bacillati</taxon>
        <taxon>Actinomycetota</taxon>
        <taxon>Actinomycetes</taxon>
        <taxon>Kitasatosporales</taxon>
        <taxon>Streptomycetaceae</taxon>
        <taxon>Streptomyces</taxon>
    </lineage>
</organism>
<dbReference type="KEGG" id="sals:SLNWT_4710"/>
<evidence type="ECO:0000313" key="2">
    <source>
        <dbReference type="EMBL" id="AJE85086.1"/>
    </source>
</evidence>
<dbReference type="AlphaFoldDB" id="A0A0B5F2G2"/>
<protein>
    <submittedName>
        <fullName evidence="2">Uncharacterized protein</fullName>
    </submittedName>
</protein>
<proteinExistence type="predicted"/>
<name>A0A0B5F2G2_STRA4</name>
<dbReference type="Proteomes" id="UP000031523">
    <property type="component" value="Chromosome"/>
</dbReference>
<evidence type="ECO:0000313" key="3">
    <source>
        <dbReference type="Proteomes" id="UP000031523"/>
    </source>
</evidence>
<reference evidence="2 3" key="1">
    <citation type="submission" date="2015-01" db="EMBL/GenBank/DDBJ databases">
        <title>Enhanced salinomycin production by adjusting the supply of polyketide extender units in Streptomyce albus DSM 41398.</title>
        <authorList>
            <person name="Lu C."/>
        </authorList>
    </citation>
    <scope>NUCLEOTIDE SEQUENCE [LARGE SCALE GENOMIC DNA]</scope>
    <source>
        <strain evidence="3">ATCC 21838 / DSM 41398 / FERM P-419 / JCM 4703 / NBRC 107858</strain>
    </source>
</reference>
<gene>
    <name evidence="2" type="ORF">SLNWT_4710</name>
</gene>
<accession>A0A0B5F2G2</accession>